<dbReference type="InterPro" id="IPR036890">
    <property type="entry name" value="HATPase_C_sf"/>
</dbReference>
<keyword evidence="3" id="KW-0902">Two-component regulatory system</keyword>
<keyword evidence="4" id="KW-0812">Transmembrane</keyword>
<accession>A0ABY8VDM8</accession>
<dbReference type="Gene3D" id="3.30.565.10">
    <property type="entry name" value="Histidine kinase-like ATPase, C-terminal domain"/>
    <property type="match status" value="1"/>
</dbReference>
<evidence type="ECO:0000256" key="1">
    <source>
        <dbReference type="ARBA" id="ARBA00022679"/>
    </source>
</evidence>
<dbReference type="Gene3D" id="1.20.5.1930">
    <property type="match status" value="1"/>
</dbReference>
<feature type="transmembrane region" description="Helical" evidence="4">
    <location>
        <begin position="144"/>
        <end position="160"/>
    </location>
</feature>
<evidence type="ECO:0000259" key="5">
    <source>
        <dbReference type="Pfam" id="PF07730"/>
    </source>
</evidence>
<protein>
    <submittedName>
        <fullName evidence="6">Histidine kinase</fullName>
    </submittedName>
</protein>
<evidence type="ECO:0000313" key="7">
    <source>
        <dbReference type="Proteomes" id="UP001225598"/>
    </source>
</evidence>
<keyword evidence="2 6" id="KW-0418">Kinase</keyword>
<feature type="transmembrane region" description="Helical" evidence="4">
    <location>
        <begin position="53"/>
        <end position="74"/>
    </location>
</feature>
<feature type="transmembrane region" description="Helical" evidence="4">
    <location>
        <begin position="119"/>
        <end position="137"/>
    </location>
</feature>
<dbReference type="Proteomes" id="UP001225598">
    <property type="component" value="Chromosome"/>
</dbReference>
<evidence type="ECO:0000256" key="4">
    <source>
        <dbReference type="SAM" id="Phobius"/>
    </source>
</evidence>
<keyword evidence="7" id="KW-1185">Reference proteome</keyword>
<feature type="transmembrane region" description="Helical" evidence="4">
    <location>
        <begin position="26"/>
        <end position="47"/>
    </location>
</feature>
<reference evidence="6 7" key="1">
    <citation type="submission" date="2023-05" db="EMBL/GenBank/DDBJ databases">
        <title>Corynebacterium suedekumii sp. nov. and Corynebacterium breve sp. nov. isolated from raw cow's milk.</title>
        <authorList>
            <person name="Baer M.K."/>
            <person name="Mehl L."/>
            <person name="Hellmuth R."/>
            <person name="Marke G."/>
            <person name="Lipski A."/>
        </authorList>
    </citation>
    <scope>NUCLEOTIDE SEQUENCE [LARGE SCALE GENOMIC DNA]</scope>
    <source>
        <strain evidence="6 7">R4</strain>
    </source>
</reference>
<feature type="domain" description="Signal transduction histidine kinase subgroup 3 dimerisation and phosphoacceptor" evidence="5">
    <location>
        <begin position="208"/>
        <end position="273"/>
    </location>
</feature>
<dbReference type="GO" id="GO:0016301">
    <property type="term" value="F:kinase activity"/>
    <property type="evidence" value="ECO:0007669"/>
    <property type="project" value="UniProtKB-KW"/>
</dbReference>
<keyword evidence="1" id="KW-0808">Transferase</keyword>
<feature type="transmembrane region" description="Helical" evidence="4">
    <location>
        <begin position="166"/>
        <end position="187"/>
    </location>
</feature>
<dbReference type="InterPro" id="IPR050482">
    <property type="entry name" value="Sensor_HK_TwoCompSys"/>
</dbReference>
<dbReference type="PANTHER" id="PTHR24421">
    <property type="entry name" value="NITRATE/NITRITE SENSOR PROTEIN NARX-RELATED"/>
    <property type="match status" value="1"/>
</dbReference>
<dbReference type="Pfam" id="PF07730">
    <property type="entry name" value="HisKA_3"/>
    <property type="match status" value="1"/>
</dbReference>
<dbReference type="RefSeq" id="WP_284825089.1">
    <property type="nucleotide sequence ID" value="NZ_CP126969.1"/>
</dbReference>
<evidence type="ECO:0000256" key="3">
    <source>
        <dbReference type="ARBA" id="ARBA00023012"/>
    </source>
</evidence>
<proteinExistence type="predicted"/>
<feature type="transmembrane region" description="Helical" evidence="4">
    <location>
        <begin position="94"/>
        <end position="113"/>
    </location>
</feature>
<organism evidence="6 7">
    <name type="scientific">Corynebacterium breve</name>
    <dbReference type="NCBI Taxonomy" id="3049799"/>
    <lineage>
        <taxon>Bacteria</taxon>
        <taxon>Bacillati</taxon>
        <taxon>Actinomycetota</taxon>
        <taxon>Actinomycetes</taxon>
        <taxon>Mycobacteriales</taxon>
        <taxon>Corynebacteriaceae</taxon>
        <taxon>Corynebacterium</taxon>
    </lineage>
</organism>
<keyword evidence="4" id="KW-0472">Membrane</keyword>
<gene>
    <name evidence="6" type="ORF">QP027_11935</name>
</gene>
<dbReference type="EMBL" id="CP126969">
    <property type="protein sequence ID" value="WIM67764.1"/>
    <property type="molecule type" value="Genomic_DNA"/>
</dbReference>
<keyword evidence="4" id="KW-1133">Transmembrane helix</keyword>
<sequence length="394" mass="42786">MDLFTLRHWNELDSAEQYIAYSRYSVLFTAVPALMFVSAVALVQVAVAHELSAFLILSTIAALLVVGITTTWAVAVHPAFNSIPRRSAGTAQKVLVAVQAVTAGVPLVVILLVDLSDATRVALATVVLCGVGSVALLPWSLTRVRWAVAVGAGLLAGWAAEVTGGSWFVGLFFASLTVLTALTVWTIRLFREIERARATEAQLKVAEERLRFAQELHDTLGQHLAAMSIKAELARALVARGDERADDELSELQKLAKLSATEMHEVVTGYRKVNLATEVAGMEALLADANIALTIRGDVSTVPDEDRNLTAWFVREAATNIVKHSNARHATLTLKPGSVTMVNDGAPNSIGPQRGLDSLRRRATREGSSIHLEHNADTFRVRLEFEDRSRKEVR</sequence>
<evidence type="ECO:0000313" key="6">
    <source>
        <dbReference type="EMBL" id="WIM67764.1"/>
    </source>
</evidence>
<name>A0ABY8VDM8_9CORY</name>
<evidence type="ECO:0000256" key="2">
    <source>
        <dbReference type="ARBA" id="ARBA00022777"/>
    </source>
</evidence>
<dbReference type="InterPro" id="IPR011712">
    <property type="entry name" value="Sig_transdc_His_kin_sub3_dim/P"/>
</dbReference>